<comment type="caution">
    <text evidence="2">The sequence shown here is derived from an EMBL/GenBank/DDBJ whole genome shotgun (WGS) entry which is preliminary data.</text>
</comment>
<evidence type="ECO:0000256" key="1">
    <source>
        <dbReference type="SAM" id="MobiDB-lite"/>
    </source>
</evidence>
<evidence type="ECO:0000313" key="3">
    <source>
        <dbReference type="Proteomes" id="UP001054945"/>
    </source>
</evidence>
<dbReference type="EMBL" id="BPLR01002945">
    <property type="protein sequence ID" value="GIX79495.1"/>
    <property type="molecule type" value="Genomic_DNA"/>
</dbReference>
<name>A0AAV4N3U9_CAEEX</name>
<reference evidence="2 3" key="1">
    <citation type="submission" date="2021-06" db="EMBL/GenBank/DDBJ databases">
        <title>Caerostris extrusa draft genome.</title>
        <authorList>
            <person name="Kono N."/>
            <person name="Arakawa K."/>
        </authorList>
    </citation>
    <scope>NUCLEOTIDE SEQUENCE [LARGE SCALE GENOMIC DNA]</scope>
</reference>
<dbReference type="AlphaFoldDB" id="A0AAV4N3U9"/>
<feature type="region of interest" description="Disordered" evidence="1">
    <location>
        <begin position="47"/>
        <end position="72"/>
    </location>
</feature>
<proteinExistence type="predicted"/>
<evidence type="ECO:0000313" key="2">
    <source>
        <dbReference type="EMBL" id="GIX79495.1"/>
    </source>
</evidence>
<dbReference type="Proteomes" id="UP001054945">
    <property type="component" value="Unassembled WGS sequence"/>
</dbReference>
<keyword evidence="3" id="KW-1185">Reference proteome</keyword>
<sequence length="104" mass="11602">MHRTRKTPIDYLSAEIYVAKEDVFPLCQCCTDVAPLEDQFSFAENWKGRDGAGGGKRPVVSRLNHRQGPTINGHRGIIGGPERFAFGNRLMLMGCPPTSCQWTH</sequence>
<organism evidence="2 3">
    <name type="scientific">Caerostris extrusa</name>
    <name type="common">Bark spider</name>
    <name type="synonym">Caerostris bankana</name>
    <dbReference type="NCBI Taxonomy" id="172846"/>
    <lineage>
        <taxon>Eukaryota</taxon>
        <taxon>Metazoa</taxon>
        <taxon>Ecdysozoa</taxon>
        <taxon>Arthropoda</taxon>
        <taxon>Chelicerata</taxon>
        <taxon>Arachnida</taxon>
        <taxon>Araneae</taxon>
        <taxon>Araneomorphae</taxon>
        <taxon>Entelegynae</taxon>
        <taxon>Araneoidea</taxon>
        <taxon>Araneidae</taxon>
        <taxon>Caerostris</taxon>
    </lineage>
</organism>
<gene>
    <name evidence="2" type="ORF">CEXT_330631</name>
</gene>
<protein>
    <submittedName>
        <fullName evidence="2">Uncharacterized protein</fullName>
    </submittedName>
</protein>
<accession>A0AAV4N3U9</accession>